<evidence type="ECO:0000256" key="9">
    <source>
        <dbReference type="ARBA" id="ARBA00023172"/>
    </source>
</evidence>
<dbReference type="Gene3D" id="3.40.1350.10">
    <property type="match status" value="1"/>
</dbReference>
<dbReference type="InterPro" id="IPR014428">
    <property type="entry name" value="Hjc_arc"/>
</dbReference>
<dbReference type="PANTHER" id="PTHR39651">
    <property type="entry name" value="HOLLIDAY JUNCTION RESOLVASE HJC"/>
    <property type="match status" value="1"/>
</dbReference>
<keyword evidence="8" id="KW-0238">DNA-binding</keyword>
<evidence type="ECO:0000256" key="1">
    <source>
        <dbReference type="ARBA" id="ARBA00001946"/>
    </source>
</evidence>
<dbReference type="PANTHER" id="PTHR39651:SF1">
    <property type="entry name" value="HOLLIDAY JUNCTION RESOLVASE HJC"/>
    <property type="match status" value="1"/>
</dbReference>
<dbReference type="GO" id="GO:0003677">
    <property type="term" value="F:DNA binding"/>
    <property type="evidence" value="ECO:0007669"/>
    <property type="project" value="UniProtKB-KW"/>
</dbReference>
<comment type="caution">
    <text evidence="12">The sequence shown here is derived from an EMBL/GenBank/DDBJ whole genome shotgun (WGS) entry which is preliminary data.</text>
</comment>
<sequence length="137" mass="15607">MVAKKRYRKGANAERELMRMLAKEGLAVIRAAGSAANAYVSPDIVALSKDFAIAFECKAWDKSYLAIAEEQMKQLKKWASKANADVFIGWKIPNKGWLFLKPNHFRKSGKHYSISRKHAERKSLDLNVILRKQTTLK</sequence>
<comment type="catalytic activity">
    <reaction evidence="11">
        <text>Endonucleolytic cleavage at a junction such as a reciprocal single-stranded crossover between two homologous DNA duplexes (Holliday junction).</text>
        <dbReference type="EC" id="3.1.21.10"/>
    </reaction>
</comment>
<keyword evidence="6" id="KW-0378">Hydrolase</keyword>
<evidence type="ECO:0000313" key="13">
    <source>
        <dbReference type="Proteomes" id="UP000278031"/>
    </source>
</evidence>
<reference evidence="12 13" key="1">
    <citation type="submission" date="2018-06" db="EMBL/GenBank/DDBJ databases">
        <title>Extensive metabolic versatility and redundancy in microbially diverse, dynamic hydrothermal sediments.</title>
        <authorList>
            <person name="Dombrowski N."/>
            <person name="Teske A."/>
            <person name="Baker B.J."/>
        </authorList>
    </citation>
    <scope>NUCLEOTIDE SEQUENCE [LARGE SCALE GENOMIC DNA]</scope>
    <source>
        <strain evidence="12">B51_G17</strain>
    </source>
</reference>
<accession>A0A497JJ26</accession>
<comment type="cofactor">
    <cofactor evidence="1">
        <name>Mg(2+)</name>
        <dbReference type="ChEBI" id="CHEBI:18420"/>
    </cofactor>
</comment>
<evidence type="ECO:0000256" key="5">
    <source>
        <dbReference type="ARBA" id="ARBA00022763"/>
    </source>
</evidence>
<dbReference type="InterPro" id="IPR011335">
    <property type="entry name" value="Restrct_endonuc-II-like"/>
</dbReference>
<keyword evidence="9" id="KW-0233">DNA recombination</keyword>
<evidence type="ECO:0000256" key="10">
    <source>
        <dbReference type="ARBA" id="ARBA00023204"/>
    </source>
</evidence>
<dbReference type="GO" id="GO:0006281">
    <property type="term" value="P:DNA repair"/>
    <property type="evidence" value="ECO:0007669"/>
    <property type="project" value="UniProtKB-KW"/>
</dbReference>
<keyword evidence="7" id="KW-0460">Magnesium</keyword>
<dbReference type="NCBIfam" id="NF040854">
    <property type="entry name" value="Hol_resolv_Hjc"/>
    <property type="match status" value="1"/>
</dbReference>
<evidence type="ECO:0000256" key="3">
    <source>
        <dbReference type="ARBA" id="ARBA00022723"/>
    </source>
</evidence>
<evidence type="ECO:0000256" key="7">
    <source>
        <dbReference type="ARBA" id="ARBA00022842"/>
    </source>
</evidence>
<evidence type="ECO:0000256" key="8">
    <source>
        <dbReference type="ARBA" id="ARBA00023125"/>
    </source>
</evidence>
<evidence type="ECO:0000256" key="6">
    <source>
        <dbReference type="ARBA" id="ARBA00022801"/>
    </source>
</evidence>
<name>A0A497JJ26_9ARCH</name>
<keyword evidence="10" id="KW-0234">DNA repair</keyword>
<evidence type="ECO:0000256" key="11">
    <source>
        <dbReference type="ARBA" id="ARBA00029354"/>
    </source>
</evidence>
<gene>
    <name evidence="12" type="ORF">DRO04_01195</name>
</gene>
<keyword evidence="4" id="KW-0255">Endonuclease</keyword>
<dbReference type="PIRSF" id="PIRSF004985">
    <property type="entry name" value="Hlld_jn_rslvs_ar"/>
    <property type="match status" value="1"/>
</dbReference>
<dbReference type="GO" id="GO:0008821">
    <property type="term" value="F:crossover junction DNA endonuclease activity"/>
    <property type="evidence" value="ECO:0007669"/>
    <property type="project" value="UniProtKB-EC"/>
</dbReference>
<dbReference type="InterPro" id="IPR002732">
    <property type="entry name" value="Hjc"/>
</dbReference>
<dbReference type="GO" id="GO:0006310">
    <property type="term" value="P:DNA recombination"/>
    <property type="evidence" value="ECO:0007669"/>
    <property type="project" value="UniProtKB-KW"/>
</dbReference>
<dbReference type="Proteomes" id="UP000278031">
    <property type="component" value="Unassembled WGS sequence"/>
</dbReference>
<evidence type="ECO:0000313" key="12">
    <source>
        <dbReference type="EMBL" id="RLG70754.1"/>
    </source>
</evidence>
<keyword evidence="3" id="KW-0479">Metal-binding</keyword>
<dbReference type="EMBL" id="QMWP01000034">
    <property type="protein sequence ID" value="RLG70754.1"/>
    <property type="molecule type" value="Genomic_DNA"/>
</dbReference>
<evidence type="ECO:0000256" key="4">
    <source>
        <dbReference type="ARBA" id="ARBA00022759"/>
    </source>
</evidence>
<keyword evidence="2" id="KW-0540">Nuclease</keyword>
<dbReference type="Pfam" id="PF01870">
    <property type="entry name" value="Hjc"/>
    <property type="match status" value="1"/>
</dbReference>
<dbReference type="SUPFAM" id="SSF52980">
    <property type="entry name" value="Restriction endonuclease-like"/>
    <property type="match status" value="1"/>
</dbReference>
<evidence type="ECO:0000256" key="2">
    <source>
        <dbReference type="ARBA" id="ARBA00022722"/>
    </source>
</evidence>
<keyword evidence="5" id="KW-0227">DNA damage</keyword>
<organism evidence="12 13">
    <name type="scientific">Candidatus Iainarchaeum sp</name>
    <dbReference type="NCBI Taxonomy" id="3101447"/>
    <lineage>
        <taxon>Archaea</taxon>
        <taxon>Candidatus Iainarchaeota</taxon>
        <taxon>Candidatus Iainarchaeia</taxon>
        <taxon>Candidatus Iainarchaeales</taxon>
        <taxon>Candidatus Iainarchaeaceae</taxon>
        <taxon>Candidatus Iainarchaeum</taxon>
    </lineage>
</organism>
<proteinExistence type="predicted"/>
<dbReference type="AlphaFoldDB" id="A0A497JJ26"/>
<protein>
    <submittedName>
        <fullName evidence="12">Holliday junction resolvase</fullName>
    </submittedName>
</protein>
<dbReference type="GO" id="GO:0046872">
    <property type="term" value="F:metal ion binding"/>
    <property type="evidence" value="ECO:0007669"/>
    <property type="project" value="UniProtKB-KW"/>
</dbReference>
<dbReference type="InterPro" id="IPR011856">
    <property type="entry name" value="tRNA_endonuc-like_dom_sf"/>
</dbReference>